<comment type="similarity">
    <text evidence="2 8">Belongs to the ABC-2 integral membrane protein family.</text>
</comment>
<dbReference type="PRINTS" id="PR00164">
    <property type="entry name" value="ABC2TRNSPORT"/>
</dbReference>
<evidence type="ECO:0000256" key="3">
    <source>
        <dbReference type="ARBA" id="ARBA00022448"/>
    </source>
</evidence>
<evidence type="ECO:0000259" key="9">
    <source>
        <dbReference type="PROSITE" id="PS51012"/>
    </source>
</evidence>
<protein>
    <recommendedName>
        <fullName evidence="8">Transport permease protein</fullName>
    </recommendedName>
</protein>
<dbReference type="InterPro" id="IPR051449">
    <property type="entry name" value="ABC-2_transporter_component"/>
</dbReference>
<feature type="transmembrane region" description="Helical" evidence="8">
    <location>
        <begin position="294"/>
        <end position="313"/>
    </location>
</feature>
<gene>
    <name evidence="10" type="ORF">GEOBRER4_n0979</name>
</gene>
<feature type="transmembrane region" description="Helical" evidence="8">
    <location>
        <begin position="263"/>
        <end position="282"/>
    </location>
</feature>
<name>A0A6S6M3J2_9BACT</name>
<comment type="subcellular location">
    <subcellularLocation>
        <location evidence="1 8">Cell membrane</location>
        <topology evidence="1 8">Multi-pass membrane protein</topology>
    </subcellularLocation>
</comment>
<evidence type="ECO:0000256" key="1">
    <source>
        <dbReference type="ARBA" id="ARBA00004651"/>
    </source>
</evidence>
<feature type="transmembrane region" description="Helical" evidence="8">
    <location>
        <begin position="21"/>
        <end position="41"/>
    </location>
</feature>
<keyword evidence="4 8" id="KW-1003">Cell membrane</keyword>
<evidence type="ECO:0000313" key="10">
    <source>
        <dbReference type="EMBL" id="BCG46194.1"/>
    </source>
</evidence>
<dbReference type="PROSITE" id="PS51012">
    <property type="entry name" value="ABC_TM2"/>
    <property type="match status" value="1"/>
</dbReference>
<dbReference type="KEGG" id="gbn:GEOBRER4_09440"/>
<dbReference type="Proteomes" id="UP000515472">
    <property type="component" value="Chromosome"/>
</dbReference>
<dbReference type="InterPro" id="IPR013525">
    <property type="entry name" value="ABC2_TM"/>
</dbReference>
<feature type="transmembrane region" description="Helical" evidence="8">
    <location>
        <begin position="319"/>
        <end position="340"/>
    </location>
</feature>
<dbReference type="InterPro" id="IPR000412">
    <property type="entry name" value="ABC_2_transport"/>
</dbReference>
<evidence type="ECO:0000256" key="6">
    <source>
        <dbReference type="ARBA" id="ARBA00022989"/>
    </source>
</evidence>
<dbReference type="PANTHER" id="PTHR30294:SF29">
    <property type="entry name" value="MULTIDRUG ABC TRANSPORTER PERMEASE YBHS-RELATED"/>
    <property type="match status" value="1"/>
</dbReference>
<feature type="transmembrane region" description="Helical" evidence="8">
    <location>
        <begin position="182"/>
        <end position="205"/>
    </location>
</feature>
<feature type="transmembrane region" description="Helical" evidence="8">
    <location>
        <begin position="352"/>
        <end position="371"/>
    </location>
</feature>
<dbReference type="RefSeq" id="WP_085813580.1">
    <property type="nucleotide sequence ID" value="NZ_AP023213.1"/>
</dbReference>
<organism evidence="10 11">
    <name type="scientific">Citrifermentans bremense</name>
    <dbReference type="NCBI Taxonomy" id="60035"/>
    <lineage>
        <taxon>Bacteria</taxon>
        <taxon>Pseudomonadati</taxon>
        <taxon>Thermodesulfobacteriota</taxon>
        <taxon>Desulfuromonadia</taxon>
        <taxon>Geobacterales</taxon>
        <taxon>Geobacteraceae</taxon>
        <taxon>Citrifermentans</taxon>
    </lineage>
</organism>
<evidence type="ECO:0000256" key="8">
    <source>
        <dbReference type="RuleBase" id="RU361157"/>
    </source>
</evidence>
<keyword evidence="7 8" id="KW-0472">Membrane</keyword>
<dbReference type="PANTHER" id="PTHR30294">
    <property type="entry name" value="MEMBRANE COMPONENT OF ABC TRANSPORTER YHHJ-RELATED"/>
    <property type="match status" value="1"/>
</dbReference>
<dbReference type="InterPro" id="IPR047817">
    <property type="entry name" value="ABC2_TM_bact-type"/>
</dbReference>
<feature type="domain" description="ABC transmembrane type-2" evidence="9">
    <location>
        <begin position="149"/>
        <end position="374"/>
    </location>
</feature>
<keyword evidence="6 8" id="KW-1133">Transmembrane helix</keyword>
<dbReference type="Pfam" id="PF12698">
    <property type="entry name" value="ABC2_membrane_3"/>
    <property type="match status" value="1"/>
</dbReference>
<evidence type="ECO:0000256" key="7">
    <source>
        <dbReference type="ARBA" id="ARBA00023136"/>
    </source>
</evidence>
<keyword evidence="5 8" id="KW-0812">Transmembrane</keyword>
<evidence type="ECO:0000256" key="2">
    <source>
        <dbReference type="ARBA" id="ARBA00007783"/>
    </source>
</evidence>
<evidence type="ECO:0000313" key="11">
    <source>
        <dbReference type="Proteomes" id="UP000515472"/>
    </source>
</evidence>
<evidence type="ECO:0000256" key="4">
    <source>
        <dbReference type="ARBA" id="ARBA00022475"/>
    </source>
</evidence>
<keyword evidence="3 8" id="KW-0813">Transport</keyword>
<evidence type="ECO:0000256" key="5">
    <source>
        <dbReference type="ARBA" id="ARBA00022692"/>
    </source>
</evidence>
<sequence length="376" mass="41999">MIERLKAMLVKEFIQVLRDPRMRFVMFVIPVVQTLVFGYAVNTDVREVATAVYDLDNSYQSREIADLFVKSGYFRLTARVYDDKSSQELIDRGEVKAVLRMNRGLGERLTGGRGAQLQMILDGTDSNTAGIALNYASRIVGGYNQRLQKEWGARHGGALLFPGGVELVSRAWFNENLESRNYYVPAVITNIVFIITMLLSSMAVVREKEIGTIEQVIVTPIGKGEFILGKTIPFVLIGFINVTLISLVAVFWFEVPLRGSIPLLYFATALFLMSSLGIGLLISTISRTQQQAMMSAFFVIFPAILLSGFAFPIESMPQVVQWFTLVNPMRFFLVIIRAIFQKGVGIDILWPQMAALLLLGVTILSTAVLRFKKTLG</sequence>
<dbReference type="GO" id="GO:0140359">
    <property type="term" value="F:ABC-type transporter activity"/>
    <property type="evidence" value="ECO:0007669"/>
    <property type="project" value="InterPro"/>
</dbReference>
<dbReference type="Gene3D" id="3.40.1710.10">
    <property type="entry name" value="abc type-2 transporter like domain"/>
    <property type="match status" value="1"/>
</dbReference>
<reference evidence="10 11" key="1">
    <citation type="submission" date="2020-06" db="EMBL/GenBank/DDBJ databases">
        <title>Interaction of electrochemicaly active bacteria, Geobacter bremensis R4 on different carbon anode.</title>
        <authorList>
            <person name="Meng L."/>
            <person name="Yoshida N."/>
        </authorList>
    </citation>
    <scope>NUCLEOTIDE SEQUENCE [LARGE SCALE GENOMIC DNA]</scope>
    <source>
        <strain evidence="10 11">R4</strain>
    </source>
</reference>
<feature type="transmembrane region" description="Helical" evidence="8">
    <location>
        <begin position="226"/>
        <end position="251"/>
    </location>
</feature>
<proteinExistence type="inferred from homology"/>
<dbReference type="GO" id="GO:0043190">
    <property type="term" value="C:ATP-binding cassette (ABC) transporter complex"/>
    <property type="evidence" value="ECO:0007669"/>
    <property type="project" value="InterPro"/>
</dbReference>
<accession>A0A6S6M3J2</accession>
<dbReference type="AlphaFoldDB" id="A0A6S6M3J2"/>
<keyword evidence="11" id="KW-1185">Reference proteome</keyword>
<dbReference type="EMBL" id="AP023213">
    <property type="protein sequence ID" value="BCG46194.1"/>
    <property type="molecule type" value="Genomic_DNA"/>
</dbReference>